<dbReference type="Pfam" id="PF19803">
    <property type="entry name" value="DUF6286"/>
    <property type="match status" value="1"/>
</dbReference>
<evidence type="ECO:0000256" key="1">
    <source>
        <dbReference type="SAM" id="Phobius"/>
    </source>
</evidence>
<gene>
    <name evidence="3" type="ORF">MOBUDSM44075_02533</name>
</gene>
<sequence>MTPAVKEHTEEIVETPAPQQVPVRAAPVPVAAAAASKVAVVLSILLAALGVVAVRDAVVGLGWASGSQWLPVAADAVDGFAPADWVTVAGVAVVLIGLLLVVLALKPRRRTAVAVTAQTPMYLTVDGIAALAGAAARDVAGVVDARATSSRRRVVVRCRVTGDDSGALRAGITDAVTRSLSALQSPPRVVVRTRTKEI</sequence>
<keyword evidence="1" id="KW-0812">Transmembrane</keyword>
<evidence type="ECO:0000259" key="2">
    <source>
        <dbReference type="Pfam" id="PF19803"/>
    </source>
</evidence>
<dbReference type="AlphaFoldDB" id="A0A0J6W2Q8"/>
<evidence type="ECO:0000313" key="4">
    <source>
        <dbReference type="Proteomes" id="UP000036313"/>
    </source>
</evidence>
<feature type="domain" description="DUF6286" evidence="2">
    <location>
        <begin position="95"/>
        <end position="194"/>
    </location>
</feature>
<accession>A0A0J6W2Q8</accession>
<dbReference type="InterPro" id="IPR046253">
    <property type="entry name" value="DUF6286"/>
</dbReference>
<keyword evidence="1" id="KW-0472">Membrane</keyword>
<feature type="transmembrane region" description="Helical" evidence="1">
    <location>
        <begin position="85"/>
        <end position="105"/>
    </location>
</feature>
<organism evidence="3 4">
    <name type="scientific">Mycolicibacterium obuense</name>
    <dbReference type="NCBI Taxonomy" id="1807"/>
    <lineage>
        <taxon>Bacteria</taxon>
        <taxon>Bacillati</taxon>
        <taxon>Actinomycetota</taxon>
        <taxon>Actinomycetes</taxon>
        <taxon>Mycobacteriales</taxon>
        <taxon>Mycobacteriaceae</taxon>
        <taxon>Mycolicibacterium</taxon>
    </lineage>
</organism>
<proteinExistence type="predicted"/>
<dbReference type="PATRIC" id="fig|1807.14.peg.2557"/>
<protein>
    <recommendedName>
        <fullName evidence="2">DUF6286 domain-containing protein</fullName>
    </recommendedName>
</protein>
<evidence type="ECO:0000313" key="3">
    <source>
        <dbReference type="EMBL" id="KMO76003.1"/>
    </source>
</evidence>
<name>A0A0J6W2Q8_9MYCO</name>
<reference evidence="3 4" key="1">
    <citation type="journal article" date="2015" name="Genome Biol. Evol.">
        <title>Characterization of Three Mycobacterium spp. with Potential Use in Bioremediation by Genome Sequencing and Comparative Genomics.</title>
        <authorList>
            <person name="Das S."/>
            <person name="Pettersson B.M."/>
            <person name="Behra P.R."/>
            <person name="Ramesh M."/>
            <person name="Dasgupta S."/>
            <person name="Bhattacharya A."/>
            <person name="Kirsebom L.A."/>
        </authorList>
    </citation>
    <scope>NUCLEOTIDE SEQUENCE [LARGE SCALE GENOMIC DNA]</scope>
    <source>
        <strain evidence="3 4">DSM 44075</strain>
    </source>
</reference>
<feature type="transmembrane region" description="Helical" evidence="1">
    <location>
        <begin position="38"/>
        <end position="65"/>
    </location>
</feature>
<dbReference type="EMBL" id="JYNU01000014">
    <property type="protein sequence ID" value="KMO76003.1"/>
    <property type="molecule type" value="Genomic_DNA"/>
</dbReference>
<keyword evidence="1" id="KW-1133">Transmembrane helix</keyword>
<dbReference type="RefSeq" id="WP_131722010.1">
    <property type="nucleotide sequence ID" value="NZ_JYNU01000014.1"/>
</dbReference>
<dbReference type="Proteomes" id="UP000036313">
    <property type="component" value="Unassembled WGS sequence"/>
</dbReference>
<comment type="caution">
    <text evidence="3">The sequence shown here is derived from an EMBL/GenBank/DDBJ whole genome shotgun (WGS) entry which is preliminary data.</text>
</comment>